<reference evidence="2 3" key="1">
    <citation type="submission" date="2019-01" db="EMBL/GenBank/DDBJ databases">
        <authorList>
            <person name="Ferrante I. M."/>
        </authorList>
    </citation>
    <scope>NUCLEOTIDE SEQUENCE [LARGE SCALE GENOMIC DNA]</scope>
    <source>
        <strain evidence="2 3">B856</strain>
    </source>
</reference>
<accession>A0A448ZG91</accession>
<dbReference type="InterPro" id="IPR016024">
    <property type="entry name" value="ARM-type_fold"/>
</dbReference>
<feature type="compositionally biased region" description="Polar residues" evidence="1">
    <location>
        <begin position="19"/>
        <end position="28"/>
    </location>
</feature>
<feature type="region of interest" description="Disordered" evidence="1">
    <location>
        <begin position="1"/>
        <end position="28"/>
    </location>
</feature>
<dbReference type="Gene3D" id="1.25.10.10">
    <property type="entry name" value="Leucine-rich Repeat Variant"/>
    <property type="match status" value="1"/>
</dbReference>
<dbReference type="OrthoDB" id="35810at2759"/>
<dbReference type="AlphaFoldDB" id="A0A448ZG91"/>
<dbReference type="Proteomes" id="UP000291116">
    <property type="component" value="Unassembled WGS sequence"/>
</dbReference>
<keyword evidence="3" id="KW-1185">Reference proteome</keyword>
<dbReference type="EMBL" id="CAACVS010000327">
    <property type="protein sequence ID" value="VEU41050.1"/>
    <property type="molecule type" value="Genomic_DNA"/>
</dbReference>
<sequence length="297" mass="32526">MKTKRISSKDDSSSASQDTNSTVSLYSGNNSVLGKRAADVLASSDLSAFGEPKPDSKTLREIRESAERLAYELNDFLTKNEVPTTKLLKYNEGNGSPDFSHMTDEAIADLQLATARKLRELLPRNRDLLFTARENQWIPILLNWLTFHDRPAVQVESLLALTNIAELCAQQSYYQHTQAQSSAVAAAAQAAAAAVKGDSSSSSFSMFGYKDGQATYPYPSLVAPAPGSVPFPPLSFSQTLSPEAVASFDASLTATIQNSKRRKLQESISPLSHLLREEPIPLFQIIHFSRLLPLSHH</sequence>
<evidence type="ECO:0000313" key="3">
    <source>
        <dbReference type="Proteomes" id="UP000291116"/>
    </source>
</evidence>
<evidence type="ECO:0000256" key="1">
    <source>
        <dbReference type="SAM" id="MobiDB-lite"/>
    </source>
</evidence>
<name>A0A448ZG91_9STRA</name>
<proteinExistence type="predicted"/>
<organism evidence="2 3">
    <name type="scientific">Pseudo-nitzschia multistriata</name>
    <dbReference type="NCBI Taxonomy" id="183589"/>
    <lineage>
        <taxon>Eukaryota</taxon>
        <taxon>Sar</taxon>
        <taxon>Stramenopiles</taxon>
        <taxon>Ochrophyta</taxon>
        <taxon>Bacillariophyta</taxon>
        <taxon>Bacillariophyceae</taxon>
        <taxon>Bacillariophycidae</taxon>
        <taxon>Bacillariales</taxon>
        <taxon>Bacillariaceae</taxon>
        <taxon>Pseudo-nitzschia</taxon>
    </lineage>
</organism>
<dbReference type="SUPFAM" id="SSF48371">
    <property type="entry name" value="ARM repeat"/>
    <property type="match status" value="1"/>
</dbReference>
<gene>
    <name evidence="2" type="ORF">PSNMU_V1.4_AUG-EV-PASAV3_0079530</name>
</gene>
<evidence type="ECO:0000313" key="2">
    <source>
        <dbReference type="EMBL" id="VEU41050.1"/>
    </source>
</evidence>
<dbReference type="InterPro" id="IPR011989">
    <property type="entry name" value="ARM-like"/>
</dbReference>
<protein>
    <submittedName>
        <fullName evidence="2">Uncharacterized protein</fullName>
    </submittedName>
</protein>